<protein>
    <submittedName>
        <fullName evidence="2">Conjugative transposon protein TraK</fullName>
    </submittedName>
</protein>
<keyword evidence="3" id="KW-1185">Reference proteome</keyword>
<keyword evidence="1" id="KW-0812">Transmembrane</keyword>
<proteinExistence type="predicted"/>
<dbReference type="EMBL" id="QXML01000017">
    <property type="protein sequence ID" value="RIW12111.1"/>
    <property type="molecule type" value="Genomic_DNA"/>
</dbReference>
<comment type="caution">
    <text evidence="2">The sequence shown here is derived from an EMBL/GenBank/DDBJ whole genome shotgun (WGS) entry which is preliminary data.</text>
</comment>
<dbReference type="RefSeq" id="WP_119479625.1">
    <property type="nucleotide sequence ID" value="NZ_QXML01000017.1"/>
</dbReference>
<dbReference type="InterPro" id="IPR022276">
    <property type="entry name" value="Conjug_transposon_TraK"/>
</dbReference>
<evidence type="ECO:0000313" key="2">
    <source>
        <dbReference type="EMBL" id="RIW12111.1"/>
    </source>
</evidence>
<accession>A0A418PLJ4</accession>
<evidence type="ECO:0000313" key="3">
    <source>
        <dbReference type="Proteomes" id="UP000283522"/>
    </source>
</evidence>
<dbReference type="NCBIfam" id="TIGR03781">
    <property type="entry name" value="Bac_Flav_CT_K"/>
    <property type="match status" value="1"/>
</dbReference>
<dbReference type="AlphaFoldDB" id="A0A418PLJ4"/>
<keyword evidence="1" id="KW-0472">Membrane</keyword>
<keyword evidence="1" id="KW-1133">Transmembrane helix</keyword>
<sequence>MLSKLKQLDSAFVHLKFWTLVLVACCLGSSALVVWFSFNAVLKSKQEVYLISQDHVLKAFANPRDALISVEAKSHLKQFHQLLFTLSPDEQLIESQLAESLYLGDHSVKFHLDNLRETGYFKKLLAANVSQRVYLDSIQLDESRSDYPFRVYAKQEIIRSSSILLRSLITAGNLRPIQRTPANPHGFLIENWEILENKDLYQKAR</sequence>
<feature type="transmembrane region" description="Helical" evidence="1">
    <location>
        <begin position="20"/>
        <end position="42"/>
    </location>
</feature>
<organism evidence="2 3">
    <name type="scientific">Algoriphagus lacus</name>
    <dbReference type="NCBI Taxonomy" id="2056311"/>
    <lineage>
        <taxon>Bacteria</taxon>
        <taxon>Pseudomonadati</taxon>
        <taxon>Bacteroidota</taxon>
        <taxon>Cytophagia</taxon>
        <taxon>Cytophagales</taxon>
        <taxon>Cyclobacteriaceae</taxon>
        <taxon>Algoriphagus</taxon>
    </lineage>
</organism>
<reference evidence="2 3" key="1">
    <citation type="submission" date="2018-09" db="EMBL/GenBank/DDBJ databases">
        <authorList>
            <person name="Wang X."/>
            <person name="Du Z."/>
        </authorList>
    </citation>
    <scope>NUCLEOTIDE SEQUENCE [LARGE SCALE GENOMIC DNA]</scope>
    <source>
        <strain evidence="2 3">N3</strain>
    </source>
</reference>
<dbReference type="OrthoDB" id="1039148at2"/>
<name>A0A418PLJ4_9BACT</name>
<dbReference type="Proteomes" id="UP000283522">
    <property type="component" value="Unassembled WGS sequence"/>
</dbReference>
<evidence type="ECO:0000256" key="1">
    <source>
        <dbReference type="SAM" id="Phobius"/>
    </source>
</evidence>
<gene>
    <name evidence="2" type="primary">traK</name>
    <name evidence="2" type="ORF">D0X99_19855</name>
</gene>